<dbReference type="Pfam" id="PF01022">
    <property type="entry name" value="HTH_5"/>
    <property type="match status" value="1"/>
</dbReference>
<protein>
    <submittedName>
        <fullName evidence="5">Transcriptional regulator</fullName>
    </submittedName>
</protein>
<dbReference type="Gene3D" id="1.10.10.10">
    <property type="entry name" value="Winged helix-like DNA-binding domain superfamily/Winged helix DNA-binding domain"/>
    <property type="match status" value="1"/>
</dbReference>
<dbReference type="EMBL" id="NUHO01000038">
    <property type="protein sequence ID" value="PGM94046.1"/>
    <property type="molecule type" value="Genomic_DNA"/>
</dbReference>
<dbReference type="InterPro" id="IPR001845">
    <property type="entry name" value="HTH_ArsR_DNA-bd_dom"/>
</dbReference>
<dbReference type="PANTHER" id="PTHR43132:SF2">
    <property type="entry name" value="ARSENICAL RESISTANCE OPERON REPRESSOR ARSR-RELATED"/>
    <property type="match status" value="1"/>
</dbReference>
<keyword evidence="3" id="KW-0804">Transcription</keyword>
<dbReference type="PROSITE" id="PS50987">
    <property type="entry name" value="HTH_ARSR_2"/>
    <property type="match status" value="1"/>
</dbReference>
<dbReference type="InterPro" id="IPR036388">
    <property type="entry name" value="WH-like_DNA-bd_sf"/>
</dbReference>
<comment type="caution">
    <text evidence="5">The sequence shown here is derived from an EMBL/GenBank/DDBJ whole genome shotgun (WGS) entry which is preliminary data.</text>
</comment>
<dbReference type="GO" id="GO:0003677">
    <property type="term" value="F:DNA binding"/>
    <property type="evidence" value="ECO:0007669"/>
    <property type="project" value="UniProtKB-KW"/>
</dbReference>
<dbReference type="GO" id="GO:0003700">
    <property type="term" value="F:DNA-binding transcription factor activity"/>
    <property type="evidence" value="ECO:0007669"/>
    <property type="project" value="InterPro"/>
</dbReference>
<dbReference type="PANTHER" id="PTHR43132">
    <property type="entry name" value="ARSENICAL RESISTANCE OPERON REPRESSOR ARSR-RELATED"/>
    <property type="match status" value="1"/>
</dbReference>
<dbReference type="SUPFAM" id="SSF46785">
    <property type="entry name" value="Winged helix' DNA-binding domain"/>
    <property type="match status" value="1"/>
</dbReference>
<evidence type="ECO:0000313" key="5">
    <source>
        <dbReference type="EMBL" id="PGM94046.1"/>
    </source>
</evidence>
<sequence length="99" mass="11480">MMVFVKHENLYMCLEEDFELLKVMAHPMRLKLINELYKHKTLNVTQITQILKLPQSTVSQHISKIRGKVLKGDRQGLEIYYSISNAKVGEIIELLGPIQ</sequence>
<dbReference type="Proteomes" id="UP000222054">
    <property type="component" value="Unassembled WGS sequence"/>
</dbReference>
<evidence type="ECO:0000256" key="3">
    <source>
        <dbReference type="ARBA" id="ARBA00023163"/>
    </source>
</evidence>
<dbReference type="RefSeq" id="WP_098777003.1">
    <property type="nucleotide sequence ID" value="NZ_NUHO01000038.1"/>
</dbReference>
<dbReference type="InterPro" id="IPR036390">
    <property type="entry name" value="WH_DNA-bd_sf"/>
</dbReference>
<dbReference type="InterPro" id="IPR051011">
    <property type="entry name" value="Metal_resp_trans_reg"/>
</dbReference>
<dbReference type="InterPro" id="IPR011991">
    <property type="entry name" value="ArsR-like_HTH"/>
</dbReference>
<proteinExistence type="predicted"/>
<dbReference type="SMART" id="SM00418">
    <property type="entry name" value="HTH_ARSR"/>
    <property type="match status" value="1"/>
</dbReference>
<dbReference type="CDD" id="cd00090">
    <property type="entry name" value="HTH_ARSR"/>
    <property type="match status" value="1"/>
</dbReference>
<reference evidence="5 6" key="1">
    <citation type="submission" date="2017-09" db="EMBL/GenBank/DDBJ databases">
        <title>Large-scale bioinformatics analysis of Bacillus genomes uncovers conserved roles of natural products in bacterial physiology.</title>
        <authorList>
            <consortium name="Agbiome Team Llc"/>
            <person name="Bleich R.M."/>
            <person name="Grubbs K.J."/>
            <person name="Santa Maria K.C."/>
            <person name="Allen S.E."/>
            <person name="Farag S."/>
            <person name="Shank E.A."/>
            <person name="Bowers A."/>
        </authorList>
    </citation>
    <scope>NUCLEOTIDE SEQUENCE [LARGE SCALE GENOMIC DNA]</scope>
    <source>
        <strain evidence="5 6">AFS053130</strain>
    </source>
</reference>
<dbReference type="AlphaFoldDB" id="A0A2B9E2T6"/>
<gene>
    <name evidence="5" type="ORF">CN958_11825</name>
</gene>
<keyword evidence="1" id="KW-0805">Transcription regulation</keyword>
<feature type="domain" description="HTH arsR-type" evidence="4">
    <location>
        <begin position="10"/>
        <end position="99"/>
    </location>
</feature>
<name>A0A2B9E2T6_BACCE</name>
<accession>A0A2B9E2T6</accession>
<evidence type="ECO:0000256" key="2">
    <source>
        <dbReference type="ARBA" id="ARBA00023125"/>
    </source>
</evidence>
<organism evidence="5 6">
    <name type="scientific">Bacillus cereus</name>
    <dbReference type="NCBI Taxonomy" id="1396"/>
    <lineage>
        <taxon>Bacteria</taxon>
        <taxon>Bacillati</taxon>
        <taxon>Bacillota</taxon>
        <taxon>Bacilli</taxon>
        <taxon>Bacillales</taxon>
        <taxon>Bacillaceae</taxon>
        <taxon>Bacillus</taxon>
        <taxon>Bacillus cereus group</taxon>
    </lineage>
</organism>
<evidence type="ECO:0000259" key="4">
    <source>
        <dbReference type="PROSITE" id="PS50987"/>
    </source>
</evidence>
<dbReference type="NCBIfam" id="NF033788">
    <property type="entry name" value="HTH_metalloreg"/>
    <property type="match status" value="1"/>
</dbReference>
<evidence type="ECO:0000313" key="6">
    <source>
        <dbReference type="Proteomes" id="UP000222054"/>
    </source>
</evidence>
<keyword evidence="2" id="KW-0238">DNA-binding</keyword>
<evidence type="ECO:0000256" key="1">
    <source>
        <dbReference type="ARBA" id="ARBA00023015"/>
    </source>
</evidence>